<name>A0A1E4RKF9_9ASCO</name>
<feature type="region of interest" description="Disordered" evidence="4">
    <location>
        <begin position="262"/>
        <end position="293"/>
    </location>
</feature>
<dbReference type="InterPro" id="IPR036322">
    <property type="entry name" value="WD40_repeat_dom_sf"/>
</dbReference>
<keyword evidence="2" id="KW-0539">Nucleus</keyword>
<dbReference type="InterPro" id="IPR007148">
    <property type="entry name" value="SSU_processome_Utp12"/>
</dbReference>
<dbReference type="STRING" id="984485.A0A1E4RKF9"/>
<gene>
    <name evidence="6" type="ORF">HYPBUDRAFT_161232</name>
</gene>
<comment type="similarity">
    <text evidence="3">Belongs to the UTP5 family.</text>
</comment>
<accession>A0A1E4RKF9</accession>
<evidence type="ECO:0000256" key="1">
    <source>
        <dbReference type="ARBA" id="ARBA00004123"/>
    </source>
</evidence>
<organism evidence="6 7">
    <name type="scientific">Hyphopichia burtonii NRRL Y-1933</name>
    <dbReference type="NCBI Taxonomy" id="984485"/>
    <lineage>
        <taxon>Eukaryota</taxon>
        <taxon>Fungi</taxon>
        <taxon>Dikarya</taxon>
        <taxon>Ascomycota</taxon>
        <taxon>Saccharomycotina</taxon>
        <taxon>Pichiomycetes</taxon>
        <taxon>Debaryomycetaceae</taxon>
        <taxon>Hyphopichia</taxon>
    </lineage>
</organism>
<dbReference type="GO" id="GO:0032040">
    <property type="term" value="C:small-subunit processome"/>
    <property type="evidence" value="ECO:0007669"/>
    <property type="project" value="UniProtKB-ARBA"/>
</dbReference>
<keyword evidence="7" id="KW-1185">Reference proteome</keyword>
<feature type="compositionally biased region" description="Low complexity" evidence="4">
    <location>
        <begin position="269"/>
        <end position="282"/>
    </location>
</feature>
<dbReference type="AlphaFoldDB" id="A0A1E4RKF9"/>
<evidence type="ECO:0000256" key="4">
    <source>
        <dbReference type="SAM" id="MobiDB-lite"/>
    </source>
</evidence>
<dbReference type="RefSeq" id="XP_020076758.1">
    <property type="nucleotide sequence ID" value="XM_020222525.1"/>
</dbReference>
<proteinExistence type="inferred from homology"/>
<evidence type="ECO:0000313" key="7">
    <source>
        <dbReference type="Proteomes" id="UP000095085"/>
    </source>
</evidence>
<dbReference type="Pfam" id="PF04003">
    <property type="entry name" value="Utp12"/>
    <property type="match status" value="1"/>
</dbReference>
<sequence length="648" mass="72404">MSVSTAGPLICSQFDPSNTYLASAIVALDSHQIKVQSVNASQSSLDTSFNLDSGLKITCLSWVSFGEQQLVALALNNGSVLIYSPFTNQIIAELVSTTNLSITDFHYSPVTSSAWSSDINGNLFEWDMDSFTLIRQFAITDLLETSESINKISSITYDSKPHLLVGSHSVYLVDLDNLQIIKTFPAHVQPISNIYPVPDNTDLFFTSAKNDRFINLYSIQKNSTKAIFVSQLSISLFSLGIKDEQTSILLVINEAGNLEAFQNPLNNDPQSTPASPSSTPTQSKKRRRHQLNAVQSRSSNAYVKLSRPSIEIKNPNDSNLIINSITINHDSIIYSWLEHSSVAYFDTLKWLDESNNFLLKGDIMLEKSRPNLKSSVSHSEKGHDVAATKHYKEGNAIITEGSQYGDVANVTDDEEEEEETLADKLDKLSTDQQKNLSNNSNKKKNRSSKKSNTATLTIILAQSLKNNDHSLLESVLVNRDPNIVQNTIARLDSSLAVILLDRLSERITRQTSRFDQLNFWLKWIIIIHGGVLSSLPNLNTKLANLHAILSKKANTLPRLLELQGRLTMLHQQVDLKKEILNGDQFVYTSDNENEDAVEYVEEIDDAQFKGELSEDDEDLDMDDLQDDYEDSESENDDALDQSDMLIQN</sequence>
<dbReference type="InterPro" id="IPR015943">
    <property type="entry name" value="WD40/YVTN_repeat-like_dom_sf"/>
</dbReference>
<evidence type="ECO:0000259" key="5">
    <source>
        <dbReference type="Pfam" id="PF04003"/>
    </source>
</evidence>
<dbReference type="EMBL" id="KV454540">
    <property type="protein sequence ID" value="ODV67691.1"/>
    <property type="molecule type" value="Genomic_DNA"/>
</dbReference>
<comment type="subcellular location">
    <subcellularLocation>
        <location evidence="1">Nucleus</location>
    </subcellularLocation>
</comment>
<dbReference type="Proteomes" id="UP000095085">
    <property type="component" value="Unassembled WGS sequence"/>
</dbReference>
<evidence type="ECO:0000256" key="2">
    <source>
        <dbReference type="ARBA" id="ARBA00023242"/>
    </source>
</evidence>
<evidence type="ECO:0000313" key="6">
    <source>
        <dbReference type="EMBL" id="ODV67691.1"/>
    </source>
</evidence>
<feature type="compositionally biased region" description="Acidic residues" evidence="4">
    <location>
        <begin position="613"/>
        <end position="640"/>
    </location>
</feature>
<reference evidence="7" key="1">
    <citation type="submission" date="2016-05" db="EMBL/GenBank/DDBJ databases">
        <title>Comparative genomics of biotechnologically important yeasts.</title>
        <authorList>
            <consortium name="DOE Joint Genome Institute"/>
            <person name="Riley R."/>
            <person name="Haridas S."/>
            <person name="Wolfe K.H."/>
            <person name="Lopes M.R."/>
            <person name="Hittinger C.T."/>
            <person name="Goker M."/>
            <person name="Salamov A."/>
            <person name="Wisecaver J."/>
            <person name="Long T.M."/>
            <person name="Aerts A.L."/>
            <person name="Barry K."/>
            <person name="Choi C."/>
            <person name="Clum A."/>
            <person name="Coughlan A.Y."/>
            <person name="Deshpande S."/>
            <person name="Douglass A.P."/>
            <person name="Hanson S.J."/>
            <person name="Klenk H.-P."/>
            <person name="Labutti K."/>
            <person name="Lapidus A."/>
            <person name="Lindquist E."/>
            <person name="Lipzen A."/>
            <person name="Meier-Kolthoff J.P."/>
            <person name="Ohm R.A."/>
            <person name="Otillar R.P."/>
            <person name="Pangilinan J."/>
            <person name="Peng Y."/>
            <person name="Rokas A."/>
            <person name="Rosa C.A."/>
            <person name="Scheuner C."/>
            <person name="Sibirny A.A."/>
            <person name="Slot J.C."/>
            <person name="Stielow J.B."/>
            <person name="Sun H."/>
            <person name="Kurtzman C.P."/>
            <person name="Blackwell M."/>
            <person name="Grigoriev I.V."/>
            <person name="Jeffries T.W."/>
        </authorList>
    </citation>
    <scope>NUCLEOTIDE SEQUENCE [LARGE SCALE GENOMIC DNA]</scope>
    <source>
        <strain evidence="7">NRRL Y-1933</strain>
    </source>
</reference>
<protein>
    <submittedName>
        <fullName evidence="6">NUC189-domain-containing protein</fullName>
    </submittedName>
</protein>
<dbReference type="GO" id="GO:0000462">
    <property type="term" value="P:maturation of SSU-rRNA from tricistronic rRNA transcript (SSU-rRNA, 5.8S rRNA, LSU-rRNA)"/>
    <property type="evidence" value="ECO:0007669"/>
    <property type="project" value="TreeGrafter"/>
</dbReference>
<evidence type="ECO:0000256" key="3">
    <source>
        <dbReference type="ARBA" id="ARBA00038335"/>
    </source>
</evidence>
<feature type="compositionally biased region" description="Acidic residues" evidence="4">
    <location>
        <begin position="411"/>
        <end position="420"/>
    </location>
</feature>
<dbReference type="OrthoDB" id="30195at2759"/>
<feature type="domain" description="Small-subunit processome Utp12" evidence="5">
    <location>
        <begin position="467"/>
        <end position="570"/>
    </location>
</feature>
<dbReference type="InterPro" id="IPR052414">
    <property type="entry name" value="U3_snoRNA-assoc_WDR"/>
</dbReference>
<feature type="region of interest" description="Disordered" evidence="4">
    <location>
        <begin position="402"/>
        <end position="450"/>
    </location>
</feature>
<feature type="region of interest" description="Disordered" evidence="4">
    <location>
        <begin position="609"/>
        <end position="648"/>
    </location>
</feature>
<dbReference type="Gene3D" id="2.130.10.10">
    <property type="entry name" value="YVTN repeat-like/Quinoprotein amine dehydrogenase"/>
    <property type="match status" value="1"/>
</dbReference>
<dbReference type="PANTHER" id="PTHR44267:SF1">
    <property type="entry name" value="WD REPEAT-CONTAINING PROTEIN 43"/>
    <property type="match status" value="1"/>
</dbReference>
<dbReference type="GeneID" id="30997074"/>
<dbReference type="PANTHER" id="PTHR44267">
    <property type="entry name" value="WD REPEAT-CONTAINING PROTEIN 43"/>
    <property type="match status" value="1"/>
</dbReference>
<dbReference type="SUPFAM" id="SSF50978">
    <property type="entry name" value="WD40 repeat-like"/>
    <property type="match status" value="1"/>
</dbReference>